<gene>
    <name evidence="3" type="ORF">ACFPBZ_12570</name>
</gene>
<organism evidence="3 4">
    <name type="scientific">Actinomycetospora atypica</name>
    <dbReference type="NCBI Taxonomy" id="1290095"/>
    <lineage>
        <taxon>Bacteria</taxon>
        <taxon>Bacillati</taxon>
        <taxon>Actinomycetota</taxon>
        <taxon>Actinomycetes</taxon>
        <taxon>Pseudonocardiales</taxon>
        <taxon>Pseudonocardiaceae</taxon>
        <taxon>Actinomycetospora</taxon>
    </lineage>
</organism>
<dbReference type="InterPro" id="IPR005561">
    <property type="entry name" value="ANTAR"/>
</dbReference>
<reference evidence="4" key="1">
    <citation type="journal article" date="2019" name="Int. J. Syst. Evol. Microbiol.">
        <title>The Global Catalogue of Microorganisms (GCM) 10K type strain sequencing project: providing services to taxonomists for standard genome sequencing and annotation.</title>
        <authorList>
            <consortium name="The Broad Institute Genomics Platform"/>
            <consortium name="The Broad Institute Genome Sequencing Center for Infectious Disease"/>
            <person name="Wu L."/>
            <person name="Ma J."/>
        </authorList>
    </citation>
    <scope>NUCLEOTIDE SEQUENCE [LARGE SCALE GENOMIC DNA]</scope>
    <source>
        <strain evidence="4">CGMCC 4.7093</strain>
    </source>
</reference>
<feature type="domain" description="ANTAR" evidence="2">
    <location>
        <begin position="177"/>
        <end position="254"/>
    </location>
</feature>
<dbReference type="RefSeq" id="WP_378036392.1">
    <property type="nucleotide sequence ID" value="NZ_JBHSIV010000011.1"/>
</dbReference>
<dbReference type="SMART" id="SM01012">
    <property type="entry name" value="ANTAR"/>
    <property type="match status" value="1"/>
</dbReference>
<evidence type="ECO:0000313" key="3">
    <source>
        <dbReference type="EMBL" id="MFC5063044.1"/>
    </source>
</evidence>
<dbReference type="SUPFAM" id="SSF55781">
    <property type="entry name" value="GAF domain-like"/>
    <property type="match status" value="1"/>
</dbReference>
<keyword evidence="4" id="KW-1185">Reference proteome</keyword>
<sequence length="274" mass="27837">MTPGPAAAARHRRLADLVVGAPPSPAETAGAPGGPPGSGGSRARLTRLCSLAVAELGVDGAGVTVLAGSPARDGTRTQLGTVGDLTARLDELQLTTGEGPCLEAHETGVPVLVPDLGAERGRWLGFTAEALAIGACALFSFPLQVGAARLGTLDLNRRAPGSLSADRLADGLALAALATELLLALVETASDPSDGGPDGQPGVGWLPDVHAEVHVASGMVAAYTGTDVRDALLQLRSYAFRTGVPLHEVARRVIDRDLVLDPPDQTSRPENGAP</sequence>
<dbReference type="InterPro" id="IPR029016">
    <property type="entry name" value="GAF-like_dom_sf"/>
</dbReference>
<dbReference type="Proteomes" id="UP001595947">
    <property type="component" value="Unassembled WGS sequence"/>
</dbReference>
<proteinExistence type="predicted"/>
<dbReference type="Gene3D" id="3.30.450.40">
    <property type="match status" value="1"/>
</dbReference>
<name>A0ABV9YNW4_9PSEU</name>
<accession>A0ABV9YNW4</accession>
<feature type="region of interest" description="Disordered" evidence="1">
    <location>
        <begin position="20"/>
        <end position="42"/>
    </location>
</feature>
<evidence type="ECO:0000313" key="4">
    <source>
        <dbReference type="Proteomes" id="UP001595947"/>
    </source>
</evidence>
<dbReference type="EMBL" id="JBHSIV010000011">
    <property type="protein sequence ID" value="MFC5063044.1"/>
    <property type="molecule type" value="Genomic_DNA"/>
</dbReference>
<evidence type="ECO:0000259" key="2">
    <source>
        <dbReference type="SMART" id="SM01012"/>
    </source>
</evidence>
<evidence type="ECO:0000256" key="1">
    <source>
        <dbReference type="SAM" id="MobiDB-lite"/>
    </source>
</evidence>
<comment type="caution">
    <text evidence="3">The sequence shown here is derived from an EMBL/GenBank/DDBJ whole genome shotgun (WGS) entry which is preliminary data.</text>
</comment>
<protein>
    <submittedName>
        <fullName evidence="3">GAF and ANTAR domain-containing protein</fullName>
    </submittedName>
</protein>